<dbReference type="EC" id="2.8.1.12" evidence="1 2"/>
<dbReference type="KEGG" id="cku:UL82_10540"/>
<accession>A0A0F6R1C3</accession>
<sequence length="139" mass="15448">MNQSFSYITDSDIDVSALSAAVEDARAGALVTFAGIVRNHDHGKSVSSIEYVSHPSAEETMRELVAEFASREDIHAIVAQHRIGTLEIGGIALYVAVSTSHRKEAFEYCHEFVDKVKQSLPIWKKQFFPDGSYEWSLCP</sequence>
<dbReference type="GO" id="GO:0006777">
    <property type="term" value="P:Mo-molybdopterin cofactor biosynthetic process"/>
    <property type="evidence" value="ECO:0007669"/>
    <property type="project" value="InterPro"/>
</dbReference>
<dbReference type="SUPFAM" id="SSF54690">
    <property type="entry name" value="Molybdopterin synthase subunit MoaE"/>
    <property type="match status" value="1"/>
</dbReference>
<evidence type="ECO:0000313" key="4">
    <source>
        <dbReference type="Proteomes" id="UP000271380"/>
    </source>
</evidence>
<dbReference type="AlphaFoldDB" id="A0A0F6R1C3"/>
<organism evidence="1 3">
    <name type="scientific">Corynebacterium kutscheri</name>
    <dbReference type="NCBI Taxonomy" id="35755"/>
    <lineage>
        <taxon>Bacteria</taxon>
        <taxon>Bacillati</taxon>
        <taxon>Actinomycetota</taxon>
        <taxon>Actinomycetes</taxon>
        <taxon>Mycobacteriales</taxon>
        <taxon>Corynebacteriaceae</taxon>
        <taxon>Corynebacterium</taxon>
    </lineage>
</organism>
<dbReference type="OrthoDB" id="9794429at2"/>
<dbReference type="EMBL" id="LR134377">
    <property type="protein sequence ID" value="VEH05691.1"/>
    <property type="molecule type" value="Genomic_DNA"/>
</dbReference>
<dbReference type="InterPro" id="IPR003448">
    <property type="entry name" value="Mopterin_biosynth_MoaE"/>
</dbReference>
<name>A0A0F6R1C3_9CORY</name>
<dbReference type="Pfam" id="PF02391">
    <property type="entry name" value="MoaE"/>
    <property type="match status" value="1"/>
</dbReference>
<dbReference type="PANTHER" id="PTHR23404">
    <property type="entry name" value="MOLYBDOPTERIN SYNTHASE RELATED"/>
    <property type="match status" value="1"/>
</dbReference>
<dbReference type="HOGENOM" id="CLU_089568_1_1_11"/>
<dbReference type="InterPro" id="IPR036563">
    <property type="entry name" value="MoaE_sf"/>
</dbReference>
<protein>
    <submittedName>
        <fullName evidence="2">Molybdenum cofactor biosynthesis protein</fullName>
    </submittedName>
    <submittedName>
        <fullName evidence="1">Molybdopterin converting factor, large subunit</fullName>
        <ecNumber evidence="1 2">2.8.1.12</ecNumber>
    </submittedName>
</protein>
<evidence type="ECO:0000313" key="1">
    <source>
        <dbReference type="EMBL" id="AKE42242.1"/>
    </source>
</evidence>
<evidence type="ECO:0000313" key="3">
    <source>
        <dbReference type="Proteomes" id="UP000033457"/>
    </source>
</evidence>
<evidence type="ECO:0000313" key="2">
    <source>
        <dbReference type="EMBL" id="VEH05691.1"/>
    </source>
</evidence>
<reference evidence="1 3" key="1">
    <citation type="journal article" date="2015" name="Genome Announc.">
        <title>Complete Genome Sequence of Corynebacterium kutscheri DSM 20755, a Corynebacterial Type Strain with Remarkably Low G+C Content of Chromosomal DNA.</title>
        <authorList>
            <person name="Ruckert C."/>
            <person name="Albersmeier A."/>
            <person name="Winkler A."/>
            <person name="Tauch A."/>
        </authorList>
    </citation>
    <scope>NUCLEOTIDE SEQUENCE [LARGE SCALE GENOMIC DNA]</scope>
    <source>
        <strain evidence="1 3">DSM 20755</strain>
    </source>
</reference>
<dbReference type="GO" id="GO:0030366">
    <property type="term" value="F:molybdopterin synthase activity"/>
    <property type="evidence" value="ECO:0007669"/>
    <property type="project" value="UniProtKB-EC"/>
</dbReference>
<dbReference type="Proteomes" id="UP000271380">
    <property type="component" value="Chromosome"/>
</dbReference>
<dbReference type="Gene3D" id="3.90.1170.40">
    <property type="entry name" value="Molybdopterin biosynthesis MoaE subunit"/>
    <property type="match status" value="1"/>
</dbReference>
<reference evidence="2 4" key="2">
    <citation type="submission" date="2018-12" db="EMBL/GenBank/DDBJ databases">
        <authorList>
            <consortium name="Pathogen Informatics"/>
        </authorList>
    </citation>
    <scope>NUCLEOTIDE SEQUENCE [LARGE SCALE GENOMIC DNA]</scope>
    <source>
        <strain evidence="2 4">NCTC949</strain>
    </source>
</reference>
<keyword evidence="1" id="KW-0808">Transferase</keyword>
<dbReference type="CDD" id="cd00756">
    <property type="entry name" value="MoaE"/>
    <property type="match status" value="1"/>
</dbReference>
<dbReference type="Proteomes" id="UP000033457">
    <property type="component" value="Chromosome"/>
</dbReference>
<gene>
    <name evidence="2" type="primary">moaE</name>
    <name evidence="2" type="ORF">NCTC949_00742</name>
    <name evidence="1" type="ORF">UL82_10540</name>
</gene>
<keyword evidence="3" id="KW-1185">Reference proteome</keyword>
<dbReference type="RefSeq" id="WP_046440902.1">
    <property type="nucleotide sequence ID" value="NZ_CP011312.1"/>
</dbReference>
<dbReference type="EMBL" id="CP011312">
    <property type="protein sequence ID" value="AKE42242.1"/>
    <property type="molecule type" value="Genomic_DNA"/>
</dbReference>
<proteinExistence type="predicted"/>
<dbReference type="STRING" id="35755.UL82_10540"/>